<dbReference type="Gene3D" id="3.20.20.20">
    <property type="entry name" value="Dihydropteroate synthase-like"/>
    <property type="match status" value="1"/>
</dbReference>
<name>A0A6B3YXU9_CLOBO</name>
<comment type="pathway">
    <text evidence="7">Isoprenoid biosynthesis; isopentenyl diphosphate biosynthesis via DXP pathway; isopentenyl diphosphate from 1-deoxy-D-xylulose 5-phosphate: step 5/6.</text>
</comment>
<organism evidence="10 11">
    <name type="scientific">Clostridium botulinum</name>
    <dbReference type="NCBI Taxonomy" id="1491"/>
    <lineage>
        <taxon>Bacteria</taxon>
        <taxon>Bacillati</taxon>
        <taxon>Bacillota</taxon>
        <taxon>Clostridia</taxon>
        <taxon>Eubacteriales</taxon>
        <taxon>Clostridiaceae</taxon>
        <taxon>Clostridium</taxon>
    </lineage>
</organism>
<evidence type="ECO:0000256" key="3">
    <source>
        <dbReference type="ARBA" id="ARBA00023002"/>
    </source>
</evidence>
<dbReference type="InterPro" id="IPR058578">
    <property type="entry name" value="IspG_TIM"/>
</dbReference>
<dbReference type="GO" id="GO:0046429">
    <property type="term" value="F:4-hydroxy-3-methylbut-2-en-1-yl diphosphate synthase activity (ferredoxin)"/>
    <property type="evidence" value="ECO:0007669"/>
    <property type="project" value="UniProtKB-UniRule"/>
</dbReference>
<keyword evidence="5 7" id="KW-0411">Iron-sulfur</keyword>
<dbReference type="NCBIfam" id="TIGR00612">
    <property type="entry name" value="ispG_gcpE"/>
    <property type="match status" value="1"/>
</dbReference>
<dbReference type="PANTHER" id="PTHR30454:SF0">
    <property type="entry name" value="4-HYDROXY-3-METHYLBUT-2-EN-1-YL DIPHOSPHATE SYNTHASE (FERREDOXIN), CHLOROPLASTIC"/>
    <property type="match status" value="1"/>
</dbReference>
<dbReference type="Pfam" id="PF04551">
    <property type="entry name" value="GcpE"/>
    <property type="match status" value="1"/>
</dbReference>
<dbReference type="EC" id="1.17.7.3" evidence="7"/>
<keyword evidence="6 7" id="KW-0414">Isoprene biosynthesis</keyword>
<dbReference type="GO" id="GO:0051539">
    <property type="term" value="F:4 iron, 4 sulfur cluster binding"/>
    <property type="evidence" value="ECO:0007669"/>
    <property type="project" value="UniProtKB-UniRule"/>
</dbReference>
<evidence type="ECO:0000256" key="4">
    <source>
        <dbReference type="ARBA" id="ARBA00023004"/>
    </source>
</evidence>
<feature type="domain" description="IspG TIM-barrel" evidence="8">
    <location>
        <begin position="6"/>
        <end position="245"/>
    </location>
</feature>
<feature type="binding site" evidence="7">
    <location>
        <position position="306"/>
    </location>
    <ligand>
        <name>[4Fe-4S] cluster</name>
        <dbReference type="ChEBI" id="CHEBI:49883"/>
    </ligand>
</feature>
<evidence type="ECO:0000256" key="7">
    <source>
        <dbReference type="HAMAP-Rule" id="MF_00159"/>
    </source>
</evidence>
<feature type="binding site" evidence="7">
    <location>
        <position position="267"/>
    </location>
    <ligand>
        <name>[4Fe-4S] cluster</name>
        <dbReference type="ChEBI" id="CHEBI:49883"/>
    </ligand>
</feature>
<dbReference type="GO" id="GO:0005506">
    <property type="term" value="F:iron ion binding"/>
    <property type="evidence" value="ECO:0007669"/>
    <property type="project" value="InterPro"/>
</dbReference>
<feature type="binding site" evidence="7">
    <location>
        <position position="299"/>
    </location>
    <ligand>
        <name>[4Fe-4S] cluster</name>
        <dbReference type="ChEBI" id="CHEBI:49883"/>
    </ligand>
</feature>
<evidence type="ECO:0000256" key="2">
    <source>
        <dbReference type="ARBA" id="ARBA00022723"/>
    </source>
</evidence>
<dbReference type="GO" id="GO:0141197">
    <property type="term" value="F:4-hydroxy-3-methylbut-2-enyl-diphosphate synthase activity (flavodoxin)"/>
    <property type="evidence" value="ECO:0007669"/>
    <property type="project" value="UniProtKB-EC"/>
</dbReference>
<evidence type="ECO:0000259" key="8">
    <source>
        <dbReference type="Pfam" id="PF04551"/>
    </source>
</evidence>
<dbReference type="EMBL" id="SWOY01000011">
    <property type="protein sequence ID" value="NFG18511.1"/>
    <property type="molecule type" value="Genomic_DNA"/>
</dbReference>
<dbReference type="FunFam" id="3.20.20.20:FF:000001">
    <property type="entry name" value="4-hydroxy-3-methylbut-2-en-1-yl diphosphate synthase (flavodoxin)"/>
    <property type="match status" value="1"/>
</dbReference>
<dbReference type="GO" id="GO:0019288">
    <property type="term" value="P:isopentenyl diphosphate biosynthetic process, methylerythritol 4-phosphate pathway"/>
    <property type="evidence" value="ECO:0007669"/>
    <property type="project" value="UniProtKB-UniRule"/>
</dbReference>
<comment type="cofactor">
    <cofactor evidence="7">
        <name>[4Fe-4S] cluster</name>
        <dbReference type="ChEBI" id="CHEBI:49883"/>
    </cofactor>
    <text evidence="7">Binds 1 [4Fe-4S] cluster.</text>
</comment>
<dbReference type="Pfam" id="PF26540">
    <property type="entry name" value="GcpE_C"/>
    <property type="match status" value="1"/>
</dbReference>
<dbReference type="Gene3D" id="3.30.413.10">
    <property type="entry name" value="Sulfite Reductase Hemoprotein, domain 1"/>
    <property type="match status" value="1"/>
</dbReference>
<dbReference type="NCBIfam" id="NF001540">
    <property type="entry name" value="PRK00366.1"/>
    <property type="match status" value="1"/>
</dbReference>
<dbReference type="Proteomes" id="UP000478995">
    <property type="component" value="Unassembled WGS sequence"/>
</dbReference>
<evidence type="ECO:0000256" key="6">
    <source>
        <dbReference type="ARBA" id="ARBA00023229"/>
    </source>
</evidence>
<dbReference type="RefSeq" id="WP_012704623.1">
    <property type="nucleotide sequence ID" value="NZ_CP013296.1"/>
</dbReference>
<dbReference type="PANTHER" id="PTHR30454">
    <property type="entry name" value="4-HYDROXY-3-METHYLBUT-2-EN-1-YL DIPHOSPHATE SYNTHASE"/>
    <property type="match status" value="1"/>
</dbReference>
<gene>
    <name evidence="7 10" type="primary">ispG</name>
    <name evidence="10" type="synonym">gcpE</name>
    <name evidence="10" type="ORF">FC794_17375</name>
</gene>
<dbReference type="PIRSF" id="PIRSF004640">
    <property type="entry name" value="IspG"/>
    <property type="match status" value="1"/>
</dbReference>
<sequence>MMRKSTKKVKVGSMYVGGDSPISIQSMTNTDTRDVKSTLNQINKLEKIGCDIIRCAVPDIEASEALKIIAKESKIPVVADIHFDHKLALESIKNGVDALRINPGNIGSMERVKMVAEAAKEKSIPIRVGVNSGSLKKDILDKYGRVCPEALVESALQHVNILEKCNFNDIVISIKSSNVIQMIESYRLISEKVNYPLHLGVTEAGTTFRGTIKSSVGIGTLLAEGIGDTIRVSITGDPLEEIKIGKEILRSLGYVNEGIEFVSCPTCGRTNIDLISIAEEVEKRLLNCNKNIKVAVMGCVVNGPGEAREADIGIAGGKGEGLIFKKGEVIKKVKEKNIIDELIKEIEKM</sequence>
<dbReference type="SUPFAM" id="SSF56014">
    <property type="entry name" value="Nitrite and sulphite reductase 4Fe-4S domain-like"/>
    <property type="match status" value="1"/>
</dbReference>
<comment type="similarity">
    <text evidence="7">Belongs to the IspG family.</text>
</comment>
<evidence type="ECO:0000313" key="11">
    <source>
        <dbReference type="Proteomes" id="UP000478995"/>
    </source>
</evidence>
<evidence type="ECO:0000259" key="9">
    <source>
        <dbReference type="Pfam" id="PF26540"/>
    </source>
</evidence>
<reference evidence="10 11" key="1">
    <citation type="submission" date="2019-04" db="EMBL/GenBank/DDBJ databases">
        <title>Genome sequencing of Clostridium botulinum Groups I-IV and Clostridium butyricum.</title>
        <authorList>
            <person name="Brunt J."/>
            <person name="Van Vliet A.H.M."/>
            <person name="Stringer S.C."/>
            <person name="Carter A.T."/>
            <person name="Peck M.W."/>
        </authorList>
    </citation>
    <scope>NUCLEOTIDE SEQUENCE [LARGE SCALE GENOMIC DNA]</scope>
    <source>
        <strain evidence="10 11">IFR 18/037</strain>
    </source>
</reference>
<dbReference type="InterPro" id="IPR011005">
    <property type="entry name" value="Dihydropteroate_synth-like_sf"/>
</dbReference>
<dbReference type="GO" id="GO:0016114">
    <property type="term" value="P:terpenoid biosynthetic process"/>
    <property type="evidence" value="ECO:0007669"/>
    <property type="project" value="InterPro"/>
</dbReference>
<dbReference type="InterPro" id="IPR016425">
    <property type="entry name" value="IspG_bac"/>
</dbReference>
<keyword evidence="4 7" id="KW-0408">Iron</keyword>
<comment type="caution">
    <text evidence="10">The sequence shown here is derived from an EMBL/GenBank/DDBJ whole genome shotgun (WGS) entry which is preliminary data.</text>
</comment>
<keyword evidence="2 7" id="KW-0479">Metal-binding</keyword>
<comment type="catalytic activity">
    <reaction evidence="7">
        <text>(2E)-4-hydroxy-3-methylbut-2-enyl diphosphate + oxidized [flavodoxin] + H2O + 2 H(+) = 2-C-methyl-D-erythritol 2,4-cyclic diphosphate + reduced [flavodoxin]</text>
        <dbReference type="Rhea" id="RHEA:43604"/>
        <dbReference type="Rhea" id="RHEA-COMP:10622"/>
        <dbReference type="Rhea" id="RHEA-COMP:10623"/>
        <dbReference type="ChEBI" id="CHEBI:15377"/>
        <dbReference type="ChEBI" id="CHEBI:15378"/>
        <dbReference type="ChEBI" id="CHEBI:57618"/>
        <dbReference type="ChEBI" id="CHEBI:58210"/>
        <dbReference type="ChEBI" id="CHEBI:58483"/>
        <dbReference type="ChEBI" id="CHEBI:128753"/>
        <dbReference type="EC" id="1.17.7.3"/>
    </reaction>
</comment>
<comment type="function">
    <text evidence="7">Converts 2C-methyl-D-erythritol 2,4-cyclodiphosphate (ME-2,4cPP) into 1-hydroxy-2-methyl-2-(E)-butenyl 4-diphosphate.</text>
</comment>
<dbReference type="HAMAP" id="MF_00159">
    <property type="entry name" value="IspG"/>
    <property type="match status" value="1"/>
</dbReference>
<evidence type="ECO:0000313" key="10">
    <source>
        <dbReference type="EMBL" id="NFG18511.1"/>
    </source>
</evidence>
<dbReference type="InterPro" id="IPR004588">
    <property type="entry name" value="IspG_bac-typ"/>
</dbReference>
<protein>
    <recommendedName>
        <fullName evidence="7">4-hydroxy-3-methylbut-2-en-1-yl diphosphate synthase (flavodoxin)</fullName>
        <ecNumber evidence="7">1.17.7.3</ecNumber>
    </recommendedName>
    <alternativeName>
        <fullName evidence="7">1-hydroxy-2-methyl-2-(E)-butenyl 4-diphosphate synthase</fullName>
    </alternativeName>
</protein>
<feature type="binding site" evidence="7">
    <location>
        <position position="264"/>
    </location>
    <ligand>
        <name>[4Fe-4S] cluster</name>
        <dbReference type="ChEBI" id="CHEBI:49883"/>
    </ligand>
</feature>
<evidence type="ECO:0000256" key="1">
    <source>
        <dbReference type="ARBA" id="ARBA00022485"/>
    </source>
</evidence>
<evidence type="ECO:0000256" key="5">
    <source>
        <dbReference type="ARBA" id="ARBA00023014"/>
    </source>
</evidence>
<proteinExistence type="inferred from homology"/>
<feature type="domain" description="IspG C-terminal" evidence="9">
    <location>
        <begin position="260"/>
        <end position="348"/>
    </location>
</feature>
<keyword evidence="1 7" id="KW-0004">4Fe-4S</keyword>
<dbReference type="UniPathway" id="UPA00056">
    <property type="reaction ID" value="UER00096"/>
</dbReference>
<dbReference type="InterPro" id="IPR045854">
    <property type="entry name" value="NO2/SO3_Rdtase_4Fe4S_sf"/>
</dbReference>
<dbReference type="SUPFAM" id="SSF51717">
    <property type="entry name" value="Dihydropteroate synthetase-like"/>
    <property type="match status" value="1"/>
</dbReference>
<dbReference type="InterPro" id="IPR058579">
    <property type="entry name" value="IspG_C"/>
</dbReference>
<dbReference type="FunFam" id="3.30.413.10:FF:000005">
    <property type="entry name" value="4-hydroxy-3-methylbut-2-en-1-yl diphosphate synthase (flavodoxin)"/>
    <property type="match status" value="1"/>
</dbReference>
<keyword evidence="3 7" id="KW-0560">Oxidoreductase</keyword>
<dbReference type="AlphaFoldDB" id="A0A6B3YXU9"/>
<accession>A0A6B3YXU9</accession>